<keyword evidence="2" id="KW-1185">Reference proteome</keyword>
<proteinExistence type="predicted"/>
<comment type="caution">
    <text evidence="1">The sequence shown here is derived from an EMBL/GenBank/DDBJ whole genome shotgun (WGS) entry which is preliminary data.</text>
</comment>
<evidence type="ECO:0000313" key="1">
    <source>
        <dbReference type="EMBL" id="PPA70441.1"/>
    </source>
</evidence>
<dbReference type="Pfam" id="PF06103">
    <property type="entry name" value="DUF948"/>
    <property type="match status" value="1"/>
</dbReference>
<evidence type="ECO:0000313" key="2">
    <source>
        <dbReference type="Proteomes" id="UP000239047"/>
    </source>
</evidence>
<evidence type="ECO:0008006" key="3">
    <source>
        <dbReference type="Google" id="ProtNLM"/>
    </source>
</evidence>
<dbReference type="EMBL" id="PREZ01000004">
    <property type="protein sequence ID" value="PPA70441.1"/>
    <property type="molecule type" value="Genomic_DNA"/>
</dbReference>
<dbReference type="AlphaFoldDB" id="A0A2S5GBZ8"/>
<accession>A0A2S5GBZ8</accession>
<name>A0A2S5GBZ8_9BACL</name>
<organism evidence="1 2">
    <name type="scientific">Jeotgalibacillus proteolyticus</name>
    <dbReference type="NCBI Taxonomy" id="2082395"/>
    <lineage>
        <taxon>Bacteria</taxon>
        <taxon>Bacillati</taxon>
        <taxon>Bacillota</taxon>
        <taxon>Bacilli</taxon>
        <taxon>Bacillales</taxon>
        <taxon>Caryophanaceae</taxon>
        <taxon>Jeotgalibacillus</taxon>
    </lineage>
</organism>
<sequence length="150" mass="16210">MIIKISVASASAAFVCLTAKLIQTLGTTQLTIEEVKNSLNSLTTDSKRLINSIEQTTNDIHSKINLLDPLLESAQDVGEVVHSVTDKVKQTVVFPPKQTLQSESIGPADTVWKAPVEDLPANTDVFTRDSDIPINTIISSKNGGVKIRIN</sequence>
<reference evidence="1 2" key="1">
    <citation type="submission" date="2018-02" db="EMBL/GenBank/DDBJ databases">
        <title>Jeotgalibacillus proteolyticum sp. nov. a protease producing bacterium isolated from ocean sediments of Laizhou Bay.</title>
        <authorList>
            <person name="Li Y."/>
        </authorList>
    </citation>
    <scope>NUCLEOTIDE SEQUENCE [LARGE SCALE GENOMIC DNA]</scope>
    <source>
        <strain evidence="1 2">22-7</strain>
    </source>
</reference>
<protein>
    <recommendedName>
        <fullName evidence="3">DUF948 domain-containing protein</fullName>
    </recommendedName>
</protein>
<gene>
    <name evidence="1" type="ORF">C4B60_12775</name>
</gene>
<dbReference type="OrthoDB" id="2967641at2"/>
<dbReference type="Proteomes" id="UP000239047">
    <property type="component" value="Unassembled WGS sequence"/>
</dbReference>
<dbReference type="InterPro" id="IPR009293">
    <property type="entry name" value="UPF0478"/>
</dbReference>
<dbReference type="RefSeq" id="WP_104058391.1">
    <property type="nucleotide sequence ID" value="NZ_PREZ01000004.1"/>
</dbReference>